<keyword evidence="2" id="KW-1185">Reference proteome</keyword>
<gene>
    <name evidence="1" type="ORF">PNH38_05310</name>
</gene>
<organism evidence="1 2">
    <name type="scientific">Anoxybacteroides rupiense</name>
    <dbReference type="NCBI Taxonomy" id="311460"/>
    <lineage>
        <taxon>Bacteria</taxon>
        <taxon>Bacillati</taxon>
        <taxon>Bacillota</taxon>
        <taxon>Bacilli</taxon>
        <taxon>Bacillales</taxon>
        <taxon>Anoxybacillaceae</taxon>
        <taxon>Anoxybacteroides</taxon>
    </lineage>
</organism>
<protein>
    <submittedName>
        <fullName evidence="1">Uncharacterized protein</fullName>
    </submittedName>
</protein>
<accession>A0ABT5W3C8</accession>
<dbReference type="Proteomes" id="UP001213979">
    <property type="component" value="Unassembled WGS sequence"/>
</dbReference>
<evidence type="ECO:0000313" key="1">
    <source>
        <dbReference type="EMBL" id="MDE8563304.1"/>
    </source>
</evidence>
<name>A0ABT5W3C8_9BACL</name>
<evidence type="ECO:0000313" key="2">
    <source>
        <dbReference type="Proteomes" id="UP001213979"/>
    </source>
</evidence>
<dbReference type="RefSeq" id="WP_066146797.1">
    <property type="nucleotide sequence ID" value="NZ_JAQOTG010000003.1"/>
</dbReference>
<reference evidence="1 2" key="1">
    <citation type="submission" date="2023-01" db="EMBL/GenBank/DDBJ databases">
        <title>Genome-based reclassification of Anoxybacillus geothermalis as a later heterotypic synonym of Anoxybacillus rupiensis.</title>
        <authorList>
            <person name="Inan Bektas K."/>
            <person name="Canakci S."/>
            <person name="Belduz A.A."/>
            <person name="Guler H.H."/>
        </authorList>
    </citation>
    <scope>NUCLEOTIDE SEQUENCE [LARGE SCALE GENOMIC DNA]</scope>
    <source>
        <strain evidence="1 2">DSM 17127</strain>
    </source>
</reference>
<sequence>MLSVIPLSFTAAYRDSYSFDIATKVTGTKVHKLANKTTTSYTGGDTYWYSGSVSFQKSDYKVELYKSWLTNYRFTKSANGYYATKSWGVVAAGDYTVNVTKTGGESDKVIGSGSIDQ</sequence>
<dbReference type="EMBL" id="JAQOTG010000003">
    <property type="protein sequence ID" value="MDE8563304.1"/>
    <property type="molecule type" value="Genomic_DNA"/>
</dbReference>
<proteinExistence type="predicted"/>
<comment type="caution">
    <text evidence="1">The sequence shown here is derived from an EMBL/GenBank/DDBJ whole genome shotgun (WGS) entry which is preliminary data.</text>
</comment>